<dbReference type="Proteomes" id="UP001321749">
    <property type="component" value="Unassembled WGS sequence"/>
</dbReference>
<dbReference type="InterPro" id="IPR054586">
    <property type="entry name" value="MACPF_1_fungal"/>
</dbReference>
<evidence type="ECO:0000313" key="4">
    <source>
        <dbReference type="Proteomes" id="UP001321749"/>
    </source>
</evidence>
<feature type="compositionally biased region" description="Polar residues" evidence="1">
    <location>
        <begin position="297"/>
        <end position="310"/>
    </location>
</feature>
<reference evidence="3" key="1">
    <citation type="journal article" date="2023" name="Mol. Phylogenet. Evol.">
        <title>Genome-scale phylogeny and comparative genomics of the fungal order Sordariales.</title>
        <authorList>
            <person name="Hensen N."/>
            <person name="Bonometti L."/>
            <person name="Westerberg I."/>
            <person name="Brannstrom I.O."/>
            <person name="Guillou S."/>
            <person name="Cros-Aarteil S."/>
            <person name="Calhoun S."/>
            <person name="Haridas S."/>
            <person name="Kuo A."/>
            <person name="Mondo S."/>
            <person name="Pangilinan J."/>
            <person name="Riley R."/>
            <person name="LaButti K."/>
            <person name="Andreopoulos B."/>
            <person name="Lipzen A."/>
            <person name="Chen C."/>
            <person name="Yan M."/>
            <person name="Daum C."/>
            <person name="Ng V."/>
            <person name="Clum A."/>
            <person name="Steindorff A."/>
            <person name="Ohm R.A."/>
            <person name="Martin F."/>
            <person name="Silar P."/>
            <person name="Natvig D.O."/>
            <person name="Lalanne C."/>
            <person name="Gautier V."/>
            <person name="Ament-Velasquez S.L."/>
            <person name="Kruys A."/>
            <person name="Hutchinson M.I."/>
            <person name="Powell A.J."/>
            <person name="Barry K."/>
            <person name="Miller A.N."/>
            <person name="Grigoriev I.V."/>
            <person name="Debuchy R."/>
            <person name="Gladieux P."/>
            <person name="Hiltunen Thoren M."/>
            <person name="Johannesson H."/>
        </authorList>
    </citation>
    <scope>NUCLEOTIDE SEQUENCE</scope>
    <source>
        <strain evidence="3">PSN324</strain>
    </source>
</reference>
<evidence type="ECO:0000313" key="3">
    <source>
        <dbReference type="EMBL" id="KAK4463256.1"/>
    </source>
</evidence>
<dbReference type="AlphaFoldDB" id="A0AAV9HRD9"/>
<feature type="region of interest" description="Disordered" evidence="1">
    <location>
        <begin position="1"/>
        <end position="21"/>
    </location>
</feature>
<feature type="domain" description="MACPF-like" evidence="2">
    <location>
        <begin position="402"/>
        <end position="575"/>
    </location>
</feature>
<gene>
    <name evidence="3" type="ORF">QBC42DRAFT_285731</name>
</gene>
<organism evidence="3 4">
    <name type="scientific">Cladorrhinum samala</name>
    <dbReference type="NCBI Taxonomy" id="585594"/>
    <lineage>
        <taxon>Eukaryota</taxon>
        <taxon>Fungi</taxon>
        <taxon>Dikarya</taxon>
        <taxon>Ascomycota</taxon>
        <taxon>Pezizomycotina</taxon>
        <taxon>Sordariomycetes</taxon>
        <taxon>Sordariomycetidae</taxon>
        <taxon>Sordariales</taxon>
        <taxon>Podosporaceae</taxon>
        <taxon>Cladorrhinum</taxon>
    </lineage>
</organism>
<name>A0AAV9HRD9_9PEZI</name>
<dbReference type="EMBL" id="MU864962">
    <property type="protein sequence ID" value="KAK4463256.1"/>
    <property type="molecule type" value="Genomic_DNA"/>
</dbReference>
<accession>A0AAV9HRD9</accession>
<comment type="caution">
    <text evidence="3">The sequence shown here is derived from an EMBL/GenBank/DDBJ whole genome shotgun (WGS) entry which is preliminary data.</text>
</comment>
<dbReference type="Pfam" id="PF22693">
    <property type="entry name" value="MACPF_1"/>
    <property type="match status" value="1"/>
</dbReference>
<sequence length="893" mass="99449">MSLDGVDSQPPAPVEQASAPEKLSPDKVVCKSAEFLIKLCDVTSEKAEITACLRAVLKSGLNDAVVKEADVVFSADLKSDTTTLGDLRLKVPPSAGISSRHEFCLEDKTPLSDATLFSQYLGFLDEQYDQGNATRPFLYLRYKKRRSQARRFNDGATAKSTLDKSSGYGYKDDTKVSTLQQRFLRTALTCRATKGGLHNAIQIRRSDIVLDESALALDSIKDRLIDSEIANISQGFKLDENGWHLILSNCNAFHGWYLDEVTNETKIASRPAFRIRPGLNIPLPDGWSASHTKSEEAQTNGVGSTSQSKTGLVEGKGKQPPKKGLDERANARPKTEYEGLAIPRFLTLDKATITIDCVDNARHRSSVENNFNRNIFEGNISAGYGGWGAAAAGGRDSSTQTGKGETAKTLERVMIGKYMLPRATVFLDPEDLVATDELIDYATAIKEKKDSNLLRDFYKKFGQIFAHEITIGGMLTSARTIRVDDTKTENQEKEDFRWAIGFSPIVPTVTGNISNTTSKQSDSVSTDRNAKDRIVFDAVGGESILAFCPQQWCASVSKSINWRIIERSNVQRIAESMSQCATKDLLQAPNWFANTKPPPVGNEICIPPSREIYSQFRVRHNLEGGNTRYLIHDIALPVSIKHNGKPLMKPERFQGPVLREYEAGWQPGYTTWIITSREGDKLIDGSKVTIRANQKLHNWFLTIMRTREGVFVPCISTSGHEPIWTIHNSNNVGANGLSPPPSASAQKLEQRGQEQVQKQQQPLQETGHVCFTFEFEDNHRGFWDFSKNENGHRRRDYPRRTNSRLVLAQVAAGFSTKNETVAGSLSNFLFMVDEEKEDGQDYRQLSIDGVKVDMRITEFNLDILASDGTDEKNDIILKSAEDIEKLLNVNKEK</sequence>
<feature type="region of interest" description="Disordered" evidence="1">
    <location>
        <begin position="731"/>
        <end position="761"/>
    </location>
</feature>
<feature type="region of interest" description="Disordered" evidence="1">
    <location>
        <begin position="286"/>
        <end position="331"/>
    </location>
</feature>
<keyword evidence="4" id="KW-1185">Reference proteome</keyword>
<evidence type="ECO:0000259" key="2">
    <source>
        <dbReference type="Pfam" id="PF22693"/>
    </source>
</evidence>
<evidence type="ECO:0000256" key="1">
    <source>
        <dbReference type="SAM" id="MobiDB-lite"/>
    </source>
</evidence>
<protein>
    <recommendedName>
        <fullName evidence="2">MACPF-like domain-containing protein</fullName>
    </recommendedName>
</protein>
<proteinExistence type="predicted"/>
<reference evidence="3" key="2">
    <citation type="submission" date="2023-06" db="EMBL/GenBank/DDBJ databases">
        <authorList>
            <consortium name="Lawrence Berkeley National Laboratory"/>
            <person name="Mondo S.J."/>
            <person name="Hensen N."/>
            <person name="Bonometti L."/>
            <person name="Westerberg I."/>
            <person name="Brannstrom I.O."/>
            <person name="Guillou S."/>
            <person name="Cros-Aarteil S."/>
            <person name="Calhoun S."/>
            <person name="Haridas S."/>
            <person name="Kuo A."/>
            <person name="Pangilinan J."/>
            <person name="Riley R."/>
            <person name="Labutti K."/>
            <person name="Andreopoulos B."/>
            <person name="Lipzen A."/>
            <person name="Chen C."/>
            <person name="Yanf M."/>
            <person name="Daum C."/>
            <person name="Ng V."/>
            <person name="Clum A."/>
            <person name="Steindorff A."/>
            <person name="Ohm R."/>
            <person name="Martin F."/>
            <person name="Silar P."/>
            <person name="Natvig D."/>
            <person name="Lalanne C."/>
            <person name="Gautier V."/>
            <person name="Ament-Velasquez S.L."/>
            <person name="Kruys A."/>
            <person name="Hutchinson M.I."/>
            <person name="Powell A.J."/>
            <person name="Barry K."/>
            <person name="Miller A.N."/>
            <person name="Grigoriev I.V."/>
            <person name="Debuchy R."/>
            <person name="Gladieux P."/>
            <person name="Thoren M.H."/>
            <person name="Johannesson H."/>
        </authorList>
    </citation>
    <scope>NUCLEOTIDE SEQUENCE</scope>
    <source>
        <strain evidence="3">PSN324</strain>
    </source>
</reference>